<dbReference type="InterPro" id="IPR001790">
    <property type="entry name" value="Ribosomal_uL10"/>
</dbReference>
<dbReference type="InterPro" id="IPR022973">
    <property type="entry name" value="Ribosomal_uL10_bac"/>
</dbReference>
<keyword evidence="6" id="KW-0694">RNA-binding</keyword>
<dbReference type="InterPro" id="IPR043141">
    <property type="entry name" value="Ribosomal_uL10-like_sf"/>
</dbReference>
<dbReference type="GO" id="GO:1990904">
    <property type="term" value="C:ribonucleoprotein complex"/>
    <property type="evidence" value="ECO:0007669"/>
    <property type="project" value="UniProtKB-KW"/>
</dbReference>
<comment type="similarity">
    <text evidence="2 6">Belongs to the universal ribosomal protein uL10 family.</text>
</comment>
<dbReference type="CDD" id="cd05797">
    <property type="entry name" value="Ribosomal_L10"/>
    <property type="match status" value="1"/>
</dbReference>
<dbReference type="SUPFAM" id="SSF160369">
    <property type="entry name" value="Ribosomal protein L10-like"/>
    <property type="match status" value="1"/>
</dbReference>
<evidence type="ECO:0000313" key="7">
    <source>
        <dbReference type="EMBL" id="BAT72231.1"/>
    </source>
</evidence>
<keyword evidence="4 6" id="KW-0687">Ribonucleoprotein</keyword>
<dbReference type="RefSeq" id="WP_068550227.1">
    <property type="nucleotide sequence ID" value="NZ_AP013035.1"/>
</dbReference>
<dbReference type="KEGG" id="ttk:TST_1444"/>
<evidence type="ECO:0000256" key="3">
    <source>
        <dbReference type="ARBA" id="ARBA00022980"/>
    </source>
</evidence>
<reference evidence="8" key="1">
    <citation type="journal article" date="2018" name="Science">
        <title>A primordial and reversible TCA cycle in a facultatively chemolithoautotrophic thermophile.</title>
        <authorList>
            <person name="Nunoura T."/>
            <person name="Chikaraishi Y."/>
            <person name="Izaki R."/>
            <person name="Suwa T."/>
            <person name="Sato T."/>
            <person name="Harada T."/>
            <person name="Mori K."/>
            <person name="Kato Y."/>
            <person name="Miyazaki M."/>
            <person name="Shimamura S."/>
            <person name="Yanagawa K."/>
            <person name="Shuto A."/>
            <person name="Ohkouchi N."/>
            <person name="Fujita N."/>
            <person name="Takaki Y."/>
            <person name="Atomi H."/>
            <person name="Takai K."/>
        </authorList>
    </citation>
    <scope>NUCLEOTIDE SEQUENCE [LARGE SCALE GENOMIC DNA]</scope>
    <source>
        <strain evidence="8">DSM 17441 / JCM 13301 / NBRC 103674 / ABI70S6</strain>
    </source>
</reference>
<dbReference type="PANTHER" id="PTHR11560">
    <property type="entry name" value="39S RIBOSOMAL PROTEIN L10, MITOCHONDRIAL"/>
    <property type="match status" value="1"/>
</dbReference>
<dbReference type="AlphaFoldDB" id="A0A0S3QV80"/>
<evidence type="ECO:0000256" key="1">
    <source>
        <dbReference type="ARBA" id="ARBA00002633"/>
    </source>
</evidence>
<proteinExistence type="inferred from homology"/>
<dbReference type="Pfam" id="PF00466">
    <property type="entry name" value="Ribosomal_L10"/>
    <property type="match status" value="1"/>
</dbReference>
<keyword evidence="3 6" id="KW-0689">Ribosomal protein</keyword>
<keyword evidence="8" id="KW-1185">Reference proteome</keyword>
<evidence type="ECO:0000256" key="4">
    <source>
        <dbReference type="ARBA" id="ARBA00023274"/>
    </source>
</evidence>
<dbReference type="InterPro" id="IPR047865">
    <property type="entry name" value="Ribosomal_uL10_bac_type"/>
</dbReference>
<dbReference type="GO" id="GO:0006412">
    <property type="term" value="P:translation"/>
    <property type="evidence" value="ECO:0007669"/>
    <property type="project" value="UniProtKB-UniRule"/>
</dbReference>
<dbReference type="EMBL" id="AP013035">
    <property type="protein sequence ID" value="BAT72231.1"/>
    <property type="molecule type" value="Genomic_DNA"/>
</dbReference>
<evidence type="ECO:0000256" key="5">
    <source>
        <dbReference type="ARBA" id="ARBA00035202"/>
    </source>
</evidence>
<evidence type="ECO:0000313" key="8">
    <source>
        <dbReference type="Proteomes" id="UP000063234"/>
    </source>
</evidence>
<protein>
    <recommendedName>
        <fullName evidence="5 6">Large ribosomal subunit protein uL10</fullName>
    </recommendedName>
</protein>
<evidence type="ECO:0000256" key="2">
    <source>
        <dbReference type="ARBA" id="ARBA00008889"/>
    </source>
</evidence>
<dbReference type="OrthoDB" id="9808307at2"/>
<accession>A0A0S3QV80</accession>
<dbReference type="HAMAP" id="MF_00362">
    <property type="entry name" value="Ribosomal_uL10"/>
    <property type="match status" value="1"/>
</dbReference>
<sequence>MKPKGAKTRNLELKRQIVEDLKEKINSSNAQILVNLCGLTVEETTEIRKELKKLGAKVQVVKNTLARIAAEDTPLKAIEDKIVGPTAIVFSYGDPVEVVKSIVKFDKELEKFDVKGAILEGKPLTKEQVIEVSKLPPREVLLAKLVGTLQAPLYGFVGVLAANLRNLVGVLYAIKEAKEKQQ</sequence>
<name>A0A0S3QV80_THET7</name>
<dbReference type="STRING" id="1298851.TST_1444"/>
<comment type="subunit">
    <text evidence="6">Part of the ribosomal stalk of the 50S ribosomal subunit. The N-terminus interacts with L11 and the large rRNA to form the base of the stalk. The C-terminus forms an elongated spine to which L12 dimers bind in a sequential fashion forming a multimeric L10(L12)X complex.</text>
</comment>
<evidence type="ECO:0000256" key="6">
    <source>
        <dbReference type="HAMAP-Rule" id="MF_00362"/>
    </source>
</evidence>
<dbReference type="NCBIfam" id="NF000955">
    <property type="entry name" value="PRK00099.1-1"/>
    <property type="match status" value="1"/>
</dbReference>
<dbReference type="GO" id="GO:0005840">
    <property type="term" value="C:ribosome"/>
    <property type="evidence" value="ECO:0007669"/>
    <property type="project" value="UniProtKB-KW"/>
</dbReference>
<organism evidence="7 8">
    <name type="scientific">Thermosulfidibacter takaii (strain DSM 17441 / JCM 13301 / NBRC 103674 / ABI70S6)</name>
    <dbReference type="NCBI Taxonomy" id="1298851"/>
    <lineage>
        <taxon>Bacteria</taxon>
        <taxon>Pseudomonadati</taxon>
        <taxon>Thermosulfidibacterota</taxon>
        <taxon>Thermosulfidibacteria</taxon>
        <taxon>Thermosulfidibacterales</taxon>
        <taxon>Thermosulfidibacteraceae</taxon>
    </lineage>
</organism>
<dbReference type="Gene3D" id="3.30.70.1730">
    <property type="match status" value="1"/>
</dbReference>
<dbReference type="Proteomes" id="UP000063234">
    <property type="component" value="Chromosome"/>
</dbReference>
<keyword evidence="6" id="KW-0699">rRNA-binding</keyword>
<comment type="function">
    <text evidence="1 6">Forms part of the ribosomal stalk, playing a central role in the interaction of the ribosome with GTP-bound translation factors.</text>
</comment>
<gene>
    <name evidence="6 7" type="primary">rplJ</name>
    <name evidence="7" type="ORF">TST_1444</name>
</gene>
<dbReference type="PATRIC" id="fig|1298851.3.peg.1518"/>
<dbReference type="Gene3D" id="6.10.250.290">
    <property type="match status" value="1"/>
</dbReference>
<dbReference type="GO" id="GO:0070180">
    <property type="term" value="F:large ribosomal subunit rRNA binding"/>
    <property type="evidence" value="ECO:0007669"/>
    <property type="project" value="UniProtKB-UniRule"/>
</dbReference>